<dbReference type="AlphaFoldDB" id="A0A9W6U330"/>
<dbReference type="GO" id="GO:0020037">
    <property type="term" value="F:heme binding"/>
    <property type="evidence" value="ECO:0007669"/>
    <property type="project" value="InterPro"/>
</dbReference>
<evidence type="ECO:0000313" key="7">
    <source>
        <dbReference type="EMBL" id="GMF24440.1"/>
    </source>
</evidence>
<evidence type="ECO:0000256" key="5">
    <source>
        <dbReference type="PIRSR" id="PIRSR602403-1"/>
    </source>
</evidence>
<keyword evidence="2 5" id="KW-0479">Metal-binding</keyword>
<keyword evidence="4 5" id="KW-0408">Iron</keyword>
<dbReference type="GO" id="GO:0004497">
    <property type="term" value="F:monooxygenase activity"/>
    <property type="evidence" value="ECO:0007669"/>
    <property type="project" value="UniProtKB-KW"/>
</dbReference>
<dbReference type="GO" id="GO:0016705">
    <property type="term" value="F:oxidoreductase activity, acting on paired donors, with incorporation or reduction of molecular oxygen"/>
    <property type="evidence" value="ECO:0007669"/>
    <property type="project" value="InterPro"/>
</dbReference>
<keyword evidence="8" id="KW-1185">Reference proteome</keyword>
<dbReference type="GO" id="GO:0005506">
    <property type="term" value="F:iron ion binding"/>
    <property type="evidence" value="ECO:0007669"/>
    <property type="project" value="InterPro"/>
</dbReference>
<dbReference type="PANTHER" id="PTHR24296">
    <property type="entry name" value="CYTOCHROME P450"/>
    <property type="match status" value="1"/>
</dbReference>
<dbReference type="EMBL" id="BSXW01000515">
    <property type="protein sequence ID" value="GMF24440.1"/>
    <property type="molecule type" value="Genomic_DNA"/>
</dbReference>
<proteinExistence type="inferred from homology"/>
<dbReference type="InterPro" id="IPR001128">
    <property type="entry name" value="Cyt_P450"/>
</dbReference>
<evidence type="ECO:0000256" key="3">
    <source>
        <dbReference type="ARBA" id="ARBA00023002"/>
    </source>
</evidence>
<evidence type="ECO:0000313" key="8">
    <source>
        <dbReference type="Proteomes" id="UP001165083"/>
    </source>
</evidence>
<evidence type="ECO:0000256" key="6">
    <source>
        <dbReference type="RuleBase" id="RU000461"/>
    </source>
</evidence>
<keyword evidence="6" id="KW-0503">Monooxygenase</keyword>
<comment type="caution">
    <text evidence="7">The sequence shown here is derived from an EMBL/GenBank/DDBJ whole genome shotgun (WGS) entry which is preliminary data.</text>
</comment>
<dbReference type="OrthoDB" id="6480556at2759"/>
<evidence type="ECO:0000256" key="2">
    <source>
        <dbReference type="ARBA" id="ARBA00022723"/>
    </source>
</evidence>
<dbReference type="InterPro" id="IPR036396">
    <property type="entry name" value="Cyt_P450_sf"/>
</dbReference>
<evidence type="ECO:0000256" key="4">
    <source>
        <dbReference type="ARBA" id="ARBA00023004"/>
    </source>
</evidence>
<gene>
    <name evidence="7" type="ORF">Plil01_001001700</name>
</gene>
<organism evidence="7 8">
    <name type="scientific">Phytophthora lilii</name>
    <dbReference type="NCBI Taxonomy" id="2077276"/>
    <lineage>
        <taxon>Eukaryota</taxon>
        <taxon>Sar</taxon>
        <taxon>Stramenopiles</taxon>
        <taxon>Oomycota</taxon>
        <taxon>Peronosporomycetes</taxon>
        <taxon>Peronosporales</taxon>
        <taxon>Peronosporaceae</taxon>
        <taxon>Phytophthora</taxon>
    </lineage>
</organism>
<dbReference type="Proteomes" id="UP001165083">
    <property type="component" value="Unassembled WGS sequence"/>
</dbReference>
<dbReference type="Gene3D" id="1.10.630.10">
    <property type="entry name" value="Cytochrome P450"/>
    <property type="match status" value="1"/>
</dbReference>
<reference evidence="7" key="1">
    <citation type="submission" date="2023-04" db="EMBL/GenBank/DDBJ databases">
        <title>Phytophthora lilii NBRC 32176.</title>
        <authorList>
            <person name="Ichikawa N."/>
            <person name="Sato H."/>
            <person name="Tonouchi N."/>
        </authorList>
    </citation>
    <scope>NUCLEOTIDE SEQUENCE</scope>
    <source>
        <strain evidence="7">NBRC 32176</strain>
    </source>
</reference>
<sequence>MQEVSQLVYLEAALKETLRLHPSAPMLLRSAVADTTLSDGTFVPKNSWIILAPYVTGRLTSVWGADAKEFKPERWIDPTTGKLIHVSAYKFPSFNSGLRMCLGMNLAMLEMKLVAGRVLSKFHVAVQNPEKVTYDLSLTLPVRGSLDVKISPALSRANPDFLGVCLVY</sequence>
<name>A0A9W6U330_9STRA</name>
<feature type="binding site" description="axial binding residue" evidence="5">
    <location>
        <position position="101"/>
    </location>
    <ligand>
        <name>heme</name>
        <dbReference type="ChEBI" id="CHEBI:30413"/>
    </ligand>
    <ligandPart>
        <name>Fe</name>
        <dbReference type="ChEBI" id="CHEBI:18248"/>
    </ligandPart>
</feature>
<comment type="cofactor">
    <cofactor evidence="5">
        <name>heme</name>
        <dbReference type="ChEBI" id="CHEBI:30413"/>
    </cofactor>
</comment>
<comment type="similarity">
    <text evidence="1 6">Belongs to the cytochrome P450 family.</text>
</comment>
<keyword evidence="3 6" id="KW-0560">Oxidoreductase</keyword>
<dbReference type="SUPFAM" id="SSF48264">
    <property type="entry name" value="Cytochrome P450"/>
    <property type="match status" value="1"/>
</dbReference>
<dbReference type="InterPro" id="IPR002403">
    <property type="entry name" value="Cyt_P450_E_grp-IV"/>
</dbReference>
<dbReference type="PRINTS" id="PR00385">
    <property type="entry name" value="P450"/>
</dbReference>
<protein>
    <submittedName>
        <fullName evidence="7">Unnamed protein product</fullName>
    </submittedName>
</protein>
<keyword evidence="5 6" id="KW-0349">Heme</keyword>
<accession>A0A9W6U330</accession>
<dbReference type="Pfam" id="PF00067">
    <property type="entry name" value="p450"/>
    <property type="match status" value="1"/>
</dbReference>
<dbReference type="PROSITE" id="PS00086">
    <property type="entry name" value="CYTOCHROME_P450"/>
    <property type="match status" value="1"/>
</dbReference>
<dbReference type="GO" id="GO:0006629">
    <property type="term" value="P:lipid metabolic process"/>
    <property type="evidence" value="ECO:0007669"/>
    <property type="project" value="UniProtKB-ARBA"/>
</dbReference>
<dbReference type="InterPro" id="IPR017972">
    <property type="entry name" value="Cyt_P450_CS"/>
</dbReference>
<dbReference type="PRINTS" id="PR00465">
    <property type="entry name" value="EP450IV"/>
</dbReference>
<evidence type="ECO:0000256" key="1">
    <source>
        <dbReference type="ARBA" id="ARBA00010617"/>
    </source>
</evidence>